<accession>X0S495</accession>
<name>X0S495_9ZZZZ</name>
<reference evidence="1" key="1">
    <citation type="journal article" date="2014" name="Front. Microbiol.">
        <title>High frequency of phylogenetically diverse reductive dehalogenase-homologous genes in deep subseafloor sedimentary metagenomes.</title>
        <authorList>
            <person name="Kawai M."/>
            <person name="Futagami T."/>
            <person name="Toyoda A."/>
            <person name="Takaki Y."/>
            <person name="Nishi S."/>
            <person name="Hori S."/>
            <person name="Arai W."/>
            <person name="Tsubouchi T."/>
            <person name="Morono Y."/>
            <person name="Uchiyama I."/>
            <person name="Ito T."/>
            <person name="Fujiyama A."/>
            <person name="Inagaki F."/>
            <person name="Takami H."/>
        </authorList>
    </citation>
    <scope>NUCLEOTIDE SEQUENCE</scope>
    <source>
        <strain evidence="1">Expedition CK06-06</strain>
    </source>
</reference>
<protein>
    <submittedName>
        <fullName evidence="1">Uncharacterized protein</fullName>
    </submittedName>
</protein>
<proteinExistence type="predicted"/>
<sequence>MGFDFYRLALTLTNTDFHTVPPSQGWGLNSVFSLYDSISDGSISGSSKYV</sequence>
<evidence type="ECO:0000313" key="1">
    <source>
        <dbReference type="EMBL" id="GAF70752.1"/>
    </source>
</evidence>
<organism evidence="1">
    <name type="scientific">marine sediment metagenome</name>
    <dbReference type="NCBI Taxonomy" id="412755"/>
    <lineage>
        <taxon>unclassified sequences</taxon>
        <taxon>metagenomes</taxon>
        <taxon>ecological metagenomes</taxon>
    </lineage>
</organism>
<comment type="caution">
    <text evidence="1">The sequence shown here is derived from an EMBL/GenBank/DDBJ whole genome shotgun (WGS) entry which is preliminary data.</text>
</comment>
<dbReference type="AlphaFoldDB" id="X0S495"/>
<gene>
    <name evidence="1" type="ORF">S01H1_10315</name>
</gene>
<dbReference type="EMBL" id="BARS01005270">
    <property type="protein sequence ID" value="GAF70752.1"/>
    <property type="molecule type" value="Genomic_DNA"/>
</dbReference>